<dbReference type="SUPFAM" id="SSF53474">
    <property type="entry name" value="alpha/beta-Hydrolases"/>
    <property type="match status" value="1"/>
</dbReference>
<sequence>MSAQTREQRLAGINVEITEPETSHGVTFLLTGAMICESEYISYRDQLAGLGQTVICFFIDVLWPAPWPFINNHRRHAKKVKGLFDAYCKQNKNCPSKYNIVGHSVGGKVALIALAHTDPERVKTVIAFDPVDQTPPEFTGAGILSLDEAKESTVILTLTDGGRGISRSHDAGSINMNFPDTTKLVRHEEAGHLAYTDDGGGLMKFLMPDLGTKLGNAAAHEDAHRLIREYLE</sequence>
<protein>
    <recommendedName>
        <fullName evidence="2">Chlorophyllase</fullName>
    </recommendedName>
</protein>
<accession>A0A7S1YRT7</accession>
<reference evidence="1" key="1">
    <citation type="submission" date="2021-01" db="EMBL/GenBank/DDBJ databases">
        <authorList>
            <person name="Corre E."/>
            <person name="Pelletier E."/>
            <person name="Niang G."/>
            <person name="Scheremetjew M."/>
            <person name="Finn R."/>
            <person name="Kale V."/>
            <person name="Holt S."/>
            <person name="Cochrane G."/>
            <person name="Meng A."/>
            <person name="Brown T."/>
            <person name="Cohen L."/>
        </authorList>
    </citation>
    <scope>NUCLEOTIDE SEQUENCE</scope>
    <source>
        <strain evidence="1">Pop2</strain>
    </source>
</reference>
<proteinExistence type="predicted"/>
<gene>
    <name evidence="1" type="ORF">DBRI1063_LOCUS3676</name>
</gene>
<organism evidence="1">
    <name type="scientific">Ditylum brightwellii</name>
    <dbReference type="NCBI Taxonomy" id="49249"/>
    <lineage>
        <taxon>Eukaryota</taxon>
        <taxon>Sar</taxon>
        <taxon>Stramenopiles</taxon>
        <taxon>Ochrophyta</taxon>
        <taxon>Bacillariophyta</taxon>
        <taxon>Mediophyceae</taxon>
        <taxon>Lithodesmiophycidae</taxon>
        <taxon>Lithodesmiales</taxon>
        <taxon>Lithodesmiaceae</taxon>
        <taxon>Ditylum</taxon>
    </lineage>
</organism>
<evidence type="ECO:0000313" key="1">
    <source>
        <dbReference type="EMBL" id="CAD9317268.1"/>
    </source>
</evidence>
<evidence type="ECO:0008006" key="2">
    <source>
        <dbReference type="Google" id="ProtNLM"/>
    </source>
</evidence>
<dbReference type="EMBL" id="HBGN01005690">
    <property type="protein sequence ID" value="CAD9317268.1"/>
    <property type="molecule type" value="Transcribed_RNA"/>
</dbReference>
<dbReference type="AlphaFoldDB" id="A0A7S1YRT7"/>
<dbReference type="InterPro" id="IPR029058">
    <property type="entry name" value="AB_hydrolase_fold"/>
</dbReference>
<dbReference type="Gene3D" id="3.40.50.1820">
    <property type="entry name" value="alpha/beta hydrolase"/>
    <property type="match status" value="1"/>
</dbReference>
<name>A0A7S1YRT7_9STRA</name>